<dbReference type="EMBL" id="JBHTIB010000025">
    <property type="protein sequence ID" value="MFD0837257.1"/>
    <property type="molecule type" value="Genomic_DNA"/>
</dbReference>
<proteinExistence type="predicted"/>
<dbReference type="PROSITE" id="PS51257">
    <property type="entry name" value="PROKAR_LIPOPROTEIN"/>
    <property type="match status" value="1"/>
</dbReference>
<sequence>MKQKIKHLLKIGILTFGISLFIISCSKENVAEIELTETQQLQNKFTLENFDDVFVKNNLEIDWDNFKTNLNTENEINSYEFNTNFKVKSSIEDYAKYKLLASKNELNDWNFELIKFSASKENINNNLSYFSIYNFTGSIYHYNLDGNNTLIKVYSKGKITEEISIKDFSNVNTLAKAPPIGGGHCLGCWSLVRTEHYTDWYTNSGGGSTLYYSHSTYNGATTEWVYIPVNGDYYGMPYDPEDGAYHNHYDYPHGGGNTDNHEAENILGDNAIIQAFEQDYRNQMSQDELSLFDTLSRADQLKYLWSAKQAIDKTNELFSIPCERYNGKGDAFRHAYWNALSTQRLGAGMTSLLTTRHENKPSIYSYNWKENEMDLFNNQVGRDIASGGSLDLVNDIQTALNNGELHYINYQDLNCRATYSSQIIPTNQ</sequence>
<dbReference type="InterPro" id="IPR054246">
    <property type="entry name" value="DUF6973"/>
</dbReference>
<gene>
    <name evidence="2" type="ORF">ACFQ0I_15870</name>
</gene>
<accession>A0ABW3BX10</accession>
<dbReference type="Pfam" id="PF22322">
    <property type="entry name" value="DUF6973"/>
    <property type="match status" value="1"/>
</dbReference>
<name>A0ABW3BX10_9FLAO</name>
<dbReference type="Proteomes" id="UP001597011">
    <property type="component" value="Unassembled WGS sequence"/>
</dbReference>
<organism evidence="2 3">
    <name type="scientific">Mariniflexile aquimaris</name>
    <dbReference type="NCBI Taxonomy" id="881009"/>
    <lineage>
        <taxon>Bacteria</taxon>
        <taxon>Pseudomonadati</taxon>
        <taxon>Bacteroidota</taxon>
        <taxon>Flavobacteriia</taxon>
        <taxon>Flavobacteriales</taxon>
        <taxon>Flavobacteriaceae</taxon>
        <taxon>Mariniflexile</taxon>
    </lineage>
</organism>
<reference evidence="3" key="1">
    <citation type="journal article" date="2019" name="Int. J. Syst. Evol. Microbiol.">
        <title>The Global Catalogue of Microorganisms (GCM) 10K type strain sequencing project: providing services to taxonomists for standard genome sequencing and annotation.</title>
        <authorList>
            <consortium name="The Broad Institute Genomics Platform"/>
            <consortium name="The Broad Institute Genome Sequencing Center for Infectious Disease"/>
            <person name="Wu L."/>
            <person name="Ma J."/>
        </authorList>
    </citation>
    <scope>NUCLEOTIDE SEQUENCE [LARGE SCALE GENOMIC DNA]</scope>
    <source>
        <strain evidence="3">CCUG 60529</strain>
    </source>
</reference>
<feature type="domain" description="DUF6973" evidence="1">
    <location>
        <begin position="301"/>
        <end position="388"/>
    </location>
</feature>
<keyword evidence="3" id="KW-1185">Reference proteome</keyword>
<protein>
    <submittedName>
        <fullName evidence="2">DUF6973 domain-containing protein</fullName>
    </submittedName>
</protein>
<comment type="caution">
    <text evidence="2">The sequence shown here is derived from an EMBL/GenBank/DDBJ whole genome shotgun (WGS) entry which is preliminary data.</text>
</comment>
<evidence type="ECO:0000259" key="1">
    <source>
        <dbReference type="Pfam" id="PF22322"/>
    </source>
</evidence>
<dbReference type="RefSeq" id="WP_379943941.1">
    <property type="nucleotide sequence ID" value="NZ_JBHTIB010000025.1"/>
</dbReference>
<evidence type="ECO:0000313" key="3">
    <source>
        <dbReference type="Proteomes" id="UP001597011"/>
    </source>
</evidence>
<evidence type="ECO:0000313" key="2">
    <source>
        <dbReference type="EMBL" id="MFD0837257.1"/>
    </source>
</evidence>